<name>A0A369BA96_9FIRM</name>
<evidence type="ECO:0000256" key="1">
    <source>
        <dbReference type="ARBA" id="ARBA00004651"/>
    </source>
</evidence>
<dbReference type="SUPFAM" id="SSF161098">
    <property type="entry name" value="MetI-like"/>
    <property type="match status" value="1"/>
</dbReference>
<protein>
    <submittedName>
        <fullName evidence="9">Carbohydrate ABC transporter membrane protein 2 (CUT1 family)</fullName>
    </submittedName>
</protein>
<proteinExistence type="inferred from homology"/>
<dbReference type="Gene3D" id="1.10.3720.10">
    <property type="entry name" value="MetI-like"/>
    <property type="match status" value="1"/>
</dbReference>
<accession>A0A369BA96</accession>
<comment type="similarity">
    <text evidence="7">Belongs to the binding-protein-dependent transport system permease family.</text>
</comment>
<feature type="transmembrane region" description="Helical" evidence="7">
    <location>
        <begin position="143"/>
        <end position="163"/>
    </location>
</feature>
<dbReference type="AlphaFoldDB" id="A0A369BA96"/>
<evidence type="ECO:0000313" key="10">
    <source>
        <dbReference type="Proteomes" id="UP000253034"/>
    </source>
</evidence>
<evidence type="ECO:0000256" key="7">
    <source>
        <dbReference type="RuleBase" id="RU363032"/>
    </source>
</evidence>
<sequence>MKTIKEKKSRILFQCINYTILIVCMIVALYPVLYVLAASLSSYAFLAQGKVGIIPMGFNLEAYKRVLAYPMIGRSYMNTIFYTASGTLISLLMSILGAYPLSRRYFPGKNFLTKLVVIAMLFSAGMIPTFLVVRELGMYNTVWAILLPTAVSSFNLIILKTFFEQIPYEMEESAALDGCNHLQTLFIIILPLAIPGLVTVGLFYAVYQWNSYFPAMIYLRDRELVPIQIVLRDIVIQNQTTDLAVDLVNGADQVSESIKYATIMVATIPIMLVYPFVQKYFIKGVMIGSVKG</sequence>
<feature type="domain" description="ABC transmembrane type-1" evidence="8">
    <location>
        <begin position="76"/>
        <end position="277"/>
    </location>
</feature>
<comment type="caution">
    <text evidence="9">The sequence shown here is derived from an EMBL/GenBank/DDBJ whole genome shotgun (WGS) entry which is preliminary data.</text>
</comment>
<dbReference type="CDD" id="cd06261">
    <property type="entry name" value="TM_PBP2"/>
    <property type="match status" value="1"/>
</dbReference>
<feature type="transmembrane region" description="Helical" evidence="7">
    <location>
        <begin position="12"/>
        <end position="37"/>
    </location>
</feature>
<dbReference type="GO" id="GO:0055085">
    <property type="term" value="P:transmembrane transport"/>
    <property type="evidence" value="ECO:0007669"/>
    <property type="project" value="InterPro"/>
</dbReference>
<keyword evidence="5 7" id="KW-1133">Transmembrane helix</keyword>
<dbReference type="GO" id="GO:0005886">
    <property type="term" value="C:plasma membrane"/>
    <property type="evidence" value="ECO:0007669"/>
    <property type="project" value="UniProtKB-SubCell"/>
</dbReference>
<feature type="transmembrane region" description="Helical" evidence="7">
    <location>
        <begin position="258"/>
        <end position="277"/>
    </location>
</feature>
<evidence type="ECO:0000259" key="8">
    <source>
        <dbReference type="PROSITE" id="PS50928"/>
    </source>
</evidence>
<feature type="transmembrane region" description="Helical" evidence="7">
    <location>
        <begin position="184"/>
        <end position="207"/>
    </location>
</feature>
<comment type="subcellular location">
    <subcellularLocation>
        <location evidence="1 7">Cell membrane</location>
        <topology evidence="1 7">Multi-pass membrane protein</topology>
    </subcellularLocation>
</comment>
<dbReference type="InterPro" id="IPR000515">
    <property type="entry name" value="MetI-like"/>
</dbReference>
<dbReference type="PROSITE" id="PS50928">
    <property type="entry name" value="ABC_TM1"/>
    <property type="match status" value="1"/>
</dbReference>
<dbReference type="PANTHER" id="PTHR43744">
    <property type="entry name" value="ABC TRANSPORTER PERMEASE PROTEIN MG189-RELATED-RELATED"/>
    <property type="match status" value="1"/>
</dbReference>
<dbReference type="Pfam" id="PF00528">
    <property type="entry name" value="BPD_transp_1"/>
    <property type="match status" value="1"/>
</dbReference>
<dbReference type="EMBL" id="QPJT01000007">
    <property type="protein sequence ID" value="RCX17518.1"/>
    <property type="molecule type" value="Genomic_DNA"/>
</dbReference>
<evidence type="ECO:0000256" key="4">
    <source>
        <dbReference type="ARBA" id="ARBA00022692"/>
    </source>
</evidence>
<keyword evidence="4 7" id="KW-0812">Transmembrane</keyword>
<keyword evidence="3" id="KW-1003">Cell membrane</keyword>
<gene>
    <name evidence="9" type="ORF">DFR58_10764</name>
</gene>
<evidence type="ECO:0000256" key="3">
    <source>
        <dbReference type="ARBA" id="ARBA00022475"/>
    </source>
</evidence>
<evidence type="ECO:0000256" key="5">
    <source>
        <dbReference type="ARBA" id="ARBA00022989"/>
    </source>
</evidence>
<feature type="transmembrane region" description="Helical" evidence="7">
    <location>
        <begin position="80"/>
        <end position="99"/>
    </location>
</feature>
<organism evidence="9 10">
    <name type="scientific">Anaerobacterium chartisolvens</name>
    <dbReference type="NCBI Taxonomy" id="1297424"/>
    <lineage>
        <taxon>Bacteria</taxon>
        <taxon>Bacillati</taxon>
        <taxon>Bacillota</taxon>
        <taxon>Clostridia</taxon>
        <taxon>Eubacteriales</taxon>
        <taxon>Oscillospiraceae</taxon>
        <taxon>Anaerobacterium</taxon>
    </lineage>
</organism>
<dbReference type="InterPro" id="IPR035906">
    <property type="entry name" value="MetI-like_sf"/>
</dbReference>
<keyword evidence="10" id="KW-1185">Reference proteome</keyword>
<dbReference type="PANTHER" id="PTHR43744:SF9">
    <property type="entry name" value="POLYGALACTURONAN_RHAMNOGALACTURONAN TRANSPORT SYSTEM PERMEASE PROTEIN YTCP"/>
    <property type="match status" value="1"/>
</dbReference>
<dbReference type="RefSeq" id="WP_242987457.1">
    <property type="nucleotide sequence ID" value="NZ_QPJT01000007.1"/>
</dbReference>
<evidence type="ECO:0000313" key="9">
    <source>
        <dbReference type="EMBL" id="RCX17518.1"/>
    </source>
</evidence>
<feature type="transmembrane region" description="Helical" evidence="7">
    <location>
        <begin position="111"/>
        <end position="131"/>
    </location>
</feature>
<keyword evidence="2 7" id="KW-0813">Transport</keyword>
<dbReference type="Proteomes" id="UP000253034">
    <property type="component" value="Unassembled WGS sequence"/>
</dbReference>
<evidence type="ECO:0000256" key="2">
    <source>
        <dbReference type="ARBA" id="ARBA00022448"/>
    </source>
</evidence>
<reference evidence="9 10" key="1">
    <citation type="submission" date="2018-07" db="EMBL/GenBank/DDBJ databases">
        <title>Genomic Encyclopedia of Type Strains, Phase IV (KMG-IV): sequencing the most valuable type-strain genomes for metagenomic binning, comparative biology and taxonomic classification.</title>
        <authorList>
            <person name="Goeker M."/>
        </authorList>
    </citation>
    <scope>NUCLEOTIDE SEQUENCE [LARGE SCALE GENOMIC DNA]</scope>
    <source>
        <strain evidence="9 10">DSM 27016</strain>
    </source>
</reference>
<evidence type="ECO:0000256" key="6">
    <source>
        <dbReference type="ARBA" id="ARBA00023136"/>
    </source>
</evidence>
<keyword evidence="6 7" id="KW-0472">Membrane</keyword>